<reference evidence="7 8" key="1">
    <citation type="submission" date="2021-01" db="EMBL/GenBank/DDBJ databases">
        <title>Whole genome shotgun sequence of Asanoa siamensis NBRC 107932.</title>
        <authorList>
            <person name="Komaki H."/>
            <person name="Tamura T."/>
        </authorList>
    </citation>
    <scope>NUCLEOTIDE SEQUENCE [LARGE SCALE GENOMIC DNA]</scope>
    <source>
        <strain evidence="7 8">NBRC 107932</strain>
    </source>
</reference>
<keyword evidence="2" id="KW-1277">Toxin-antitoxin system</keyword>
<evidence type="ECO:0000256" key="5">
    <source>
        <dbReference type="ARBA" id="ARBA00049880"/>
    </source>
</evidence>
<keyword evidence="4" id="KW-0012">Acyltransferase</keyword>
<feature type="domain" description="N-acetyltransferase" evidence="6">
    <location>
        <begin position="38"/>
        <end position="137"/>
    </location>
</feature>
<evidence type="ECO:0000256" key="1">
    <source>
        <dbReference type="ARBA" id="ARBA00022491"/>
    </source>
</evidence>
<dbReference type="RefSeq" id="WP_203717031.1">
    <property type="nucleotide sequence ID" value="NZ_BONE01000055.1"/>
</dbReference>
<sequence length="165" mass="17820">MSVAVPLTAAHPVGGFDCGSAGQSRWLVEQALLQQRAGRCRVYVVPGAQRVVGYYALAAGSVAPASVPRRLARDRARFRHPVLMVTRLGVDRSVRRTGLGRALVADALHRIAAAAEPTGIRAALLRCDSIAARDFYLHLAAFEPSPTNPMHLLLSVKDLHLALRR</sequence>
<dbReference type="InterPro" id="IPR016181">
    <property type="entry name" value="Acyl_CoA_acyltransferase"/>
</dbReference>
<proteinExistence type="predicted"/>
<dbReference type="PANTHER" id="PTHR36449">
    <property type="entry name" value="ACETYLTRANSFERASE-RELATED"/>
    <property type="match status" value="1"/>
</dbReference>
<comment type="caution">
    <text evidence="7">The sequence shown here is derived from an EMBL/GenBank/DDBJ whole genome shotgun (WGS) entry which is preliminary data.</text>
</comment>
<evidence type="ECO:0000256" key="2">
    <source>
        <dbReference type="ARBA" id="ARBA00022649"/>
    </source>
</evidence>
<dbReference type="Pfam" id="PF00583">
    <property type="entry name" value="Acetyltransf_1"/>
    <property type="match status" value="1"/>
</dbReference>
<organism evidence="7 8">
    <name type="scientific">Asanoa siamensis</name>
    <dbReference type="NCBI Taxonomy" id="926357"/>
    <lineage>
        <taxon>Bacteria</taxon>
        <taxon>Bacillati</taxon>
        <taxon>Actinomycetota</taxon>
        <taxon>Actinomycetes</taxon>
        <taxon>Micromonosporales</taxon>
        <taxon>Micromonosporaceae</taxon>
        <taxon>Asanoa</taxon>
    </lineage>
</organism>
<evidence type="ECO:0000313" key="7">
    <source>
        <dbReference type="EMBL" id="GIF76181.1"/>
    </source>
</evidence>
<keyword evidence="3" id="KW-0808">Transferase</keyword>
<keyword evidence="1" id="KW-0678">Repressor</keyword>
<evidence type="ECO:0000313" key="8">
    <source>
        <dbReference type="Proteomes" id="UP000604117"/>
    </source>
</evidence>
<dbReference type="InterPro" id="IPR000182">
    <property type="entry name" value="GNAT_dom"/>
</dbReference>
<gene>
    <name evidence="7" type="ORF">Asi02nite_56990</name>
</gene>
<dbReference type="Proteomes" id="UP000604117">
    <property type="component" value="Unassembled WGS sequence"/>
</dbReference>
<keyword evidence="8" id="KW-1185">Reference proteome</keyword>
<dbReference type="Gene3D" id="3.40.630.30">
    <property type="match status" value="1"/>
</dbReference>
<dbReference type="SUPFAM" id="SSF55729">
    <property type="entry name" value="Acyl-CoA N-acyltransferases (Nat)"/>
    <property type="match status" value="1"/>
</dbReference>
<protein>
    <submittedName>
        <fullName evidence="7">N-acetyltransferase GCN5</fullName>
    </submittedName>
</protein>
<comment type="catalytic activity">
    <reaction evidence="5">
        <text>glycyl-tRNA(Gly) + acetyl-CoA = N-acetylglycyl-tRNA(Gly) + CoA + H(+)</text>
        <dbReference type="Rhea" id="RHEA:81867"/>
        <dbReference type="Rhea" id="RHEA-COMP:9683"/>
        <dbReference type="Rhea" id="RHEA-COMP:19766"/>
        <dbReference type="ChEBI" id="CHEBI:15378"/>
        <dbReference type="ChEBI" id="CHEBI:57287"/>
        <dbReference type="ChEBI" id="CHEBI:57288"/>
        <dbReference type="ChEBI" id="CHEBI:78522"/>
        <dbReference type="ChEBI" id="CHEBI:232036"/>
    </reaction>
</comment>
<evidence type="ECO:0000256" key="4">
    <source>
        <dbReference type="ARBA" id="ARBA00023315"/>
    </source>
</evidence>
<dbReference type="PANTHER" id="PTHR36449:SF1">
    <property type="entry name" value="ACETYLTRANSFERASE"/>
    <property type="match status" value="1"/>
</dbReference>
<evidence type="ECO:0000259" key="6">
    <source>
        <dbReference type="Pfam" id="PF00583"/>
    </source>
</evidence>
<name>A0ABQ4CY07_9ACTN</name>
<dbReference type="EMBL" id="BONE01000055">
    <property type="protein sequence ID" value="GIF76181.1"/>
    <property type="molecule type" value="Genomic_DNA"/>
</dbReference>
<accession>A0ABQ4CY07</accession>
<evidence type="ECO:0000256" key="3">
    <source>
        <dbReference type="ARBA" id="ARBA00022679"/>
    </source>
</evidence>